<dbReference type="InterPro" id="IPR009057">
    <property type="entry name" value="Homeodomain-like_sf"/>
</dbReference>
<dbReference type="InterPro" id="IPR050109">
    <property type="entry name" value="HTH-type_TetR-like_transc_reg"/>
</dbReference>
<proteinExistence type="predicted"/>
<dbReference type="Gene3D" id="1.10.357.10">
    <property type="entry name" value="Tetracycline Repressor, domain 2"/>
    <property type="match status" value="1"/>
</dbReference>
<dbReference type="PANTHER" id="PTHR30055">
    <property type="entry name" value="HTH-TYPE TRANSCRIPTIONAL REGULATOR RUTR"/>
    <property type="match status" value="1"/>
</dbReference>
<protein>
    <recommendedName>
        <fullName evidence="3">HTH tetR-type domain-containing protein</fullName>
    </recommendedName>
</protein>
<accession>A0A916XIW7</accession>
<dbReference type="AlphaFoldDB" id="A0A916XIW7"/>
<dbReference type="PROSITE" id="PS50977">
    <property type="entry name" value="HTH_TETR_2"/>
    <property type="match status" value="1"/>
</dbReference>
<evidence type="ECO:0000313" key="5">
    <source>
        <dbReference type="Proteomes" id="UP000637002"/>
    </source>
</evidence>
<dbReference type="Proteomes" id="UP000637002">
    <property type="component" value="Unassembled WGS sequence"/>
</dbReference>
<reference evidence="4" key="2">
    <citation type="submission" date="2020-09" db="EMBL/GenBank/DDBJ databases">
        <authorList>
            <person name="Sun Q."/>
            <person name="Zhou Y."/>
        </authorList>
    </citation>
    <scope>NUCLEOTIDE SEQUENCE</scope>
    <source>
        <strain evidence="4">CGMCC 1.12919</strain>
    </source>
</reference>
<name>A0A916XIW7_9HYPH</name>
<evidence type="ECO:0000259" key="3">
    <source>
        <dbReference type="PROSITE" id="PS50977"/>
    </source>
</evidence>
<dbReference type="InterPro" id="IPR001647">
    <property type="entry name" value="HTH_TetR"/>
</dbReference>
<dbReference type="Pfam" id="PF00440">
    <property type="entry name" value="TetR_N"/>
    <property type="match status" value="1"/>
</dbReference>
<keyword evidence="1 2" id="KW-0238">DNA-binding</keyword>
<dbReference type="PANTHER" id="PTHR30055:SF219">
    <property type="entry name" value="TRANSCRIPTIONAL REGULATORY PROTEIN"/>
    <property type="match status" value="1"/>
</dbReference>
<feature type="DNA-binding region" description="H-T-H motif" evidence="2">
    <location>
        <begin position="17"/>
        <end position="36"/>
    </location>
</feature>
<evidence type="ECO:0000256" key="1">
    <source>
        <dbReference type="ARBA" id="ARBA00023125"/>
    </source>
</evidence>
<evidence type="ECO:0000256" key="2">
    <source>
        <dbReference type="PROSITE-ProRule" id="PRU00335"/>
    </source>
</evidence>
<organism evidence="4 5">
    <name type="scientific">Chelatococcus reniformis</name>
    <dbReference type="NCBI Taxonomy" id="1494448"/>
    <lineage>
        <taxon>Bacteria</taxon>
        <taxon>Pseudomonadati</taxon>
        <taxon>Pseudomonadota</taxon>
        <taxon>Alphaproteobacteria</taxon>
        <taxon>Hyphomicrobiales</taxon>
        <taxon>Chelatococcaceae</taxon>
        <taxon>Chelatococcus</taxon>
    </lineage>
</organism>
<comment type="caution">
    <text evidence="4">The sequence shown here is derived from an EMBL/GenBank/DDBJ whole genome shotgun (WGS) entry which is preliminary data.</text>
</comment>
<sequence length="199" mass="21004">MLAAAEKLLGQGAAEFSMRDLATAAGVSFATPFNQFGSKLAIMRTLSAQRIATMHERLAVADLPDTSPDRVLEAVRIAAEVMVEAPAVNRTIMGVIGAPGSEPGETRGRSQRFWTEALGDGTGLSPAARELGLLLLPDHLAIAFRGVLSFWTAGEIRDDDLVANAQAVAAAMLLGFVEGDERELLTGLLGRVARRPLAP</sequence>
<gene>
    <name evidence="4" type="ORF">GCM10010994_37220</name>
</gene>
<keyword evidence="5" id="KW-1185">Reference proteome</keyword>
<feature type="domain" description="HTH tetR-type" evidence="3">
    <location>
        <begin position="1"/>
        <end position="54"/>
    </location>
</feature>
<dbReference type="GO" id="GO:0000976">
    <property type="term" value="F:transcription cis-regulatory region binding"/>
    <property type="evidence" value="ECO:0007669"/>
    <property type="project" value="TreeGrafter"/>
</dbReference>
<reference evidence="4" key="1">
    <citation type="journal article" date="2014" name="Int. J. Syst. Evol. Microbiol.">
        <title>Complete genome sequence of Corynebacterium casei LMG S-19264T (=DSM 44701T), isolated from a smear-ripened cheese.</title>
        <authorList>
            <consortium name="US DOE Joint Genome Institute (JGI-PGF)"/>
            <person name="Walter F."/>
            <person name="Albersmeier A."/>
            <person name="Kalinowski J."/>
            <person name="Ruckert C."/>
        </authorList>
    </citation>
    <scope>NUCLEOTIDE SEQUENCE</scope>
    <source>
        <strain evidence="4">CGMCC 1.12919</strain>
    </source>
</reference>
<dbReference type="SUPFAM" id="SSF46689">
    <property type="entry name" value="Homeodomain-like"/>
    <property type="match status" value="1"/>
</dbReference>
<dbReference type="GO" id="GO:0003700">
    <property type="term" value="F:DNA-binding transcription factor activity"/>
    <property type="evidence" value="ECO:0007669"/>
    <property type="project" value="TreeGrafter"/>
</dbReference>
<evidence type="ECO:0000313" key="4">
    <source>
        <dbReference type="EMBL" id="GGC75334.1"/>
    </source>
</evidence>
<dbReference type="EMBL" id="BMGG01000006">
    <property type="protein sequence ID" value="GGC75334.1"/>
    <property type="molecule type" value="Genomic_DNA"/>
</dbReference>